<keyword evidence="2" id="KW-1185">Reference proteome</keyword>
<dbReference type="RefSeq" id="WP_270454573.1">
    <property type="nucleotide sequence ID" value="NZ_JADPIE010000006.1"/>
</dbReference>
<protein>
    <submittedName>
        <fullName evidence="1">Pilus assembly protein PilM</fullName>
    </submittedName>
</protein>
<evidence type="ECO:0000313" key="1">
    <source>
        <dbReference type="EMBL" id="MBF8437579.1"/>
    </source>
</evidence>
<dbReference type="AlphaFoldDB" id="A0A931FAG3"/>
<dbReference type="InterPro" id="IPR005883">
    <property type="entry name" value="PilM"/>
</dbReference>
<accession>A0A931FAG3</accession>
<sequence length="293" mass="34792">MIFNRYKGYMIINDFELNYIGLEIINGRYYLKETINEPIKPGTLKSGMIIKSSNLIDAIVNIKTKIQYRPNYYELTITADEIKYKNLQLPKQSKSDLKETLRVEVERMIDYHFDQAVFDYSFLSKGSKNETVFLVVANKDLIEDYHYIFYNTLGNINRITVRQESIWRLMNKLNAGQDFMFLEVYNSEIYLTAGNSNNLYFSRRFKKHLEELPNINEIIEMADDYIIREFNREPIKKLICWNRSNNLLQINKEINCRLENLDLIIEDEYLLKNNHFSRTPSLLPGFGMINYGN</sequence>
<gene>
    <name evidence="1" type="primary">pilM</name>
    <name evidence="1" type="ORF">I0Q91_10830</name>
</gene>
<evidence type="ECO:0000313" key="2">
    <source>
        <dbReference type="Proteomes" id="UP000621436"/>
    </source>
</evidence>
<organism evidence="1 2">
    <name type="scientific">Halonatronomonas betaini</name>
    <dbReference type="NCBI Taxonomy" id="2778430"/>
    <lineage>
        <taxon>Bacteria</taxon>
        <taxon>Bacillati</taxon>
        <taxon>Bacillota</taxon>
        <taxon>Clostridia</taxon>
        <taxon>Halanaerobiales</taxon>
        <taxon>Halarsenatibacteraceae</taxon>
        <taxon>Halonatronomonas</taxon>
    </lineage>
</organism>
<dbReference type="SUPFAM" id="SSF53067">
    <property type="entry name" value="Actin-like ATPase domain"/>
    <property type="match status" value="1"/>
</dbReference>
<comment type="caution">
    <text evidence="1">The sequence shown here is derived from an EMBL/GenBank/DDBJ whole genome shotgun (WGS) entry which is preliminary data.</text>
</comment>
<dbReference type="Proteomes" id="UP000621436">
    <property type="component" value="Unassembled WGS sequence"/>
</dbReference>
<name>A0A931FAG3_9FIRM</name>
<proteinExistence type="predicted"/>
<reference evidence="1" key="1">
    <citation type="submission" date="2020-11" db="EMBL/GenBank/DDBJ databases">
        <title>Halonatronomonas betainensis gen. nov., sp. nov. a novel haloalkaliphilic representative of the family Halanaerobiacae capable of betaine degradation.</title>
        <authorList>
            <person name="Boltyanskaya Y."/>
            <person name="Kevbrin V."/>
            <person name="Detkova E."/>
            <person name="Grouzdev D.S."/>
            <person name="Koziaeva V."/>
            <person name="Zhilina T."/>
        </authorList>
    </citation>
    <scope>NUCLEOTIDE SEQUENCE</scope>
    <source>
        <strain evidence="1">Z-7014</strain>
    </source>
</reference>
<dbReference type="EMBL" id="JADPIE010000006">
    <property type="protein sequence ID" value="MBF8437579.1"/>
    <property type="molecule type" value="Genomic_DNA"/>
</dbReference>
<dbReference type="InterPro" id="IPR043129">
    <property type="entry name" value="ATPase_NBD"/>
</dbReference>
<dbReference type="Gene3D" id="3.30.1490.300">
    <property type="match status" value="1"/>
</dbReference>
<dbReference type="Pfam" id="PF11104">
    <property type="entry name" value="PilM_2"/>
    <property type="match status" value="1"/>
</dbReference>
<dbReference type="Gene3D" id="3.30.420.40">
    <property type="match status" value="2"/>
</dbReference>